<proteinExistence type="predicted"/>
<name>S9PAT3_CYSF2</name>
<protein>
    <recommendedName>
        <fullName evidence="1">Immunity protein 52 domain-containing protein</fullName>
    </recommendedName>
</protein>
<organism evidence="2 3">
    <name type="scientific">Cystobacter fuscus (strain ATCC 25194 / DSM 2262 / NBRC 100088 / M29)</name>
    <dbReference type="NCBI Taxonomy" id="1242864"/>
    <lineage>
        <taxon>Bacteria</taxon>
        <taxon>Pseudomonadati</taxon>
        <taxon>Myxococcota</taxon>
        <taxon>Myxococcia</taxon>
        <taxon>Myxococcales</taxon>
        <taxon>Cystobacterineae</taxon>
        <taxon>Archangiaceae</taxon>
        <taxon>Cystobacter</taxon>
    </lineage>
</organism>
<dbReference type="InterPro" id="IPR028969">
    <property type="entry name" value="Imm52"/>
</dbReference>
<evidence type="ECO:0000259" key="1">
    <source>
        <dbReference type="Pfam" id="PF15579"/>
    </source>
</evidence>
<evidence type="ECO:0000313" key="3">
    <source>
        <dbReference type="Proteomes" id="UP000011682"/>
    </source>
</evidence>
<accession>S9PAT3</accession>
<evidence type="ECO:0000313" key="2">
    <source>
        <dbReference type="EMBL" id="EPX60211.1"/>
    </source>
</evidence>
<dbReference type="Pfam" id="PF15579">
    <property type="entry name" value="Imm52"/>
    <property type="match status" value="1"/>
</dbReference>
<dbReference type="AlphaFoldDB" id="S9PAT3"/>
<dbReference type="eggNOG" id="ENOG50342QC">
    <property type="taxonomic scope" value="Bacteria"/>
</dbReference>
<dbReference type="EMBL" id="ANAH02000014">
    <property type="protein sequence ID" value="EPX60211.1"/>
    <property type="molecule type" value="Genomic_DNA"/>
</dbReference>
<dbReference type="Proteomes" id="UP000011682">
    <property type="component" value="Unassembled WGS sequence"/>
</dbReference>
<gene>
    <name evidence="2" type="ORF">D187_002297</name>
</gene>
<reference evidence="2" key="1">
    <citation type="submission" date="2013-05" db="EMBL/GenBank/DDBJ databases">
        <title>Genome assembly of Cystobacter fuscus DSM 2262.</title>
        <authorList>
            <person name="Sharma G."/>
            <person name="Khatri I."/>
            <person name="Kaur C."/>
            <person name="Mayilraj S."/>
            <person name="Subramanian S."/>
        </authorList>
    </citation>
    <scope>NUCLEOTIDE SEQUENCE [LARGE SCALE GENOMIC DNA]</scope>
    <source>
        <strain evidence="2">DSM 2262</strain>
    </source>
</reference>
<sequence>MQEWEQLFLRGMLRTDVGKEVIKEFGFREYVWNAKNKERTRIEMRCGAYSSGAVNSCLFRPPEVSPLRERILCAPLLAEVLTSVATAWDPDFAMVSSSEMVDLVQKRRGEVRLGWLTYLSRRLGTVPPLPAPVRIEPVGTLGWLLVLSPEPMSASNPEHVAFTSRVRELLDRAGLIRRPDPVTGEE</sequence>
<keyword evidence="3" id="KW-1185">Reference proteome</keyword>
<comment type="caution">
    <text evidence="2">The sequence shown here is derived from an EMBL/GenBank/DDBJ whole genome shotgun (WGS) entry which is preliminary data.</text>
</comment>
<feature type="domain" description="Immunity protein 52" evidence="1">
    <location>
        <begin position="24"/>
        <end position="177"/>
    </location>
</feature>